<evidence type="ECO:0000256" key="1">
    <source>
        <dbReference type="SAM" id="MobiDB-lite"/>
    </source>
</evidence>
<protein>
    <submittedName>
        <fullName evidence="2">Uncharacterized protein</fullName>
    </submittedName>
</protein>
<dbReference type="EMBL" id="QPFP01000109">
    <property type="protein sequence ID" value="TEB21495.1"/>
    <property type="molecule type" value="Genomic_DNA"/>
</dbReference>
<sequence>MAPIEVEINGFHGSDGPESREKLGPGRCDYHMHVKGFHAFLRAAPQRSQVNSNGRHTGRSSQDISKPNAVCRVARMDVNFSDWWAIAREVVEKLTVGV</sequence>
<accession>A0A4Y7SI36</accession>
<evidence type="ECO:0000313" key="2">
    <source>
        <dbReference type="EMBL" id="TEB21495.1"/>
    </source>
</evidence>
<dbReference type="Proteomes" id="UP000298030">
    <property type="component" value="Unassembled WGS sequence"/>
</dbReference>
<organism evidence="2 3">
    <name type="scientific">Coprinellus micaceus</name>
    <name type="common">Glistening ink-cap mushroom</name>
    <name type="synonym">Coprinus micaceus</name>
    <dbReference type="NCBI Taxonomy" id="71717"/>
    <lineage>
        <taxon>Eukaryota</taxon>
        <taxon>Fungi</taxon>
        <taxon>Dikarya</taxon>
        <taxon>Basidiomycota</taxon>
        <taxon>Agaricomycotina</taxon>
        <taxon>Agaricomycetes</taxon>
        <taxon>Agaricomycetidae</taxon>
        <taxon>Agaricales</taxon>
        <taxon>Agaricineae</taxon>
        <taxon>Psathyrellaceae</taxon>
        <taxon>Coprinellus</taxon>
    </lineage>
</organism>
<name>A0A4Y7SI36_COPMI</name>
<keyword evidence="3" id="KW-1185">Reference proteome</keyword>
<evidence type="ECO:0000313" key="3">
    <source>
        <dbReference type="Proteomes" id="UP000298030"/>
    </source>
</evidence>
<dbReference type="AlphaFoldDB" id="A0A4Y7SI36"/>
<feature type="compositionally biased region" description="Polar residues" evidence="1">
    <location>
        <begin position="46"/>
        <end position="65"/>
    </location>
</feature>
<reference evidence="2 3" key="1">
    <citation type="journal article" date="2019" name="Nat. Ecol. Evol.">
        <title>Megaphylogeny resolves global patterns of mushroom evolution.</title>
        <authorList>
            <person name="Varga T."/>
            <person name="Krizsan K."/>
            <person name="Foldi C."/>
            <person name="Dima B."/>
            <person name="Sanchez-Garcia M."/>
            <person name="Sanchez-Ramirez S."/>
            <person name="Szollosi G.J."/>
            <person name="Szarkandi J.G."/>
            <person name="Papp V."/>
            <person name="Albert L."/>
            <person name="Andreopoulos W."/>
            <person name="Angelini C."/>
            <person name="Antonin V."/>
            <person name="Barry K.W."/>
            <person name="Bougher N.L."/>
            <person name="Buchanan P."/>
            <person name="Buyck B."/>
            <person name="Bense V."/>
            <person name="Catcheside P."/>
            <person name="Chovatia M."/>
            <person name="Cooper J."/>
            <person name="Damon W."/>
            <person name="Desjardin D."/>
            <person name="Finy P."/>
            <person name="Geml J."/>
            <person name="Haridas S."/>
            <person name="Hughes K."/>
            <person name="Justo A."/>
            <person name="Karasinski D."/>
            <person name="Kautmanova I."/>
            <person name="Kiss B."/>
            <person name="Kocsube S."/>
            <person name="Kotiranta H."/>
            <person name="LaButti K.M."/>
            <person name="Lechner B.E."/>
            <person name="Liimatainen K."/>
            <person name="Lipzen A."/>
            <person name="Lukacs Z."/>
            <person name="Mihaltcheva S."/>
            <person name="Morgado L.N."/>
            <person name="Niskanen T."/>
            <person name="Noordeloos M.E."/>
            <person name="Ohm R.A."/>
            <person name="Ortiz-Santana B."/>
            <person name="Ovrebo C."/>
            <person name="Racz N."/>
            <person name="Riley R."/>
            <person name="Savchenko A."/>
            <person name="Shiryaev A."/>
            <person name="Soop K."/>
            <person name="Spirin V."/>
            <person name="Szebenyi C."/>
            <person name="Tomsovsky M."/>
            <person name="Tulloss R.E."/>
            <person name="Uehling J."/>
            <person name="Grigoriev I.V."/>
            <person name="Vagvolgyi C."/>
            <person name="Papp T."/>
            <person name="Martin F.M."/>
            <person name="Miettinen O."/>
            <person name="Hibbett D.S."/>
            <person name="Nagy L.G."/>
        </authorList>
    </citation>
    <scope>NUCLEOTIDE SEQUENCE [LARGE SCALE GENOMIC DNA]</scope>
    <source>
        <strain evidence="2 3">FP101781</strain>
    </source>
</reference>
<comment type="caution">
    <text evidence="2">The sequence shown here is derived from an EMBL/GenBank/DDBJ whole genome shotgun (WGS) entry which is preliminary data.</text>
</comment>
<proteinExistence type="predicted"/>
<feature type="region of interest" description="Disordered" evidence="1">
    <location>
        <begin position="45"/>
        <end position="66"/>
    </location>
</feature>
<gene>
    <name evidence="2" type="ORF">FA13DRAFT_100889</name>
</gene>